<gene>
    <name evidence="1" type="ORF">PRZ48_014440</name>
</gene>
<proteinExistence type="predicted"/>
<accession>A0ABR0DYA0</accession>
<evidence type="ECO:0000313" key="1">
    <source>
        <dbReference type="EMBL" id="KAK4494142.1"/>
    </source>
</evidence>
<evidence type="ECO:0000313" key="2">
    <source>
        <dbReference type="Proteomes" id="UP001305779"/>
    </source>
</evidence>
<sequence>MPDNLDHESTNECPNIKERIRQAHSEDGVRIWQAIGRTQTSKNHQNCNVARCVANDIAHTDDSPSHVRADCTCGSDGPAPGELLSLAEQGSMPVVRFDAERVALDAWTPDIPLIAISHALSDGLCNRRGNDLPQCQLRSLKESTTAAMSRLGYPEGSPFQVWIDVLCIPAREVQPGGTSEDAVQTMQMVATTAWAVLVVDSDISRLPQSCSFQHAFFSILYSSWNSRLWTLYEAMRAKWLLFQFADGVLDLDDIESKRGIEIEGSSDHFPPSLPYRELYSMLCGEDPVMADTWSWVSASLRGRRTNYLKDACFIFRSLFSISLDPGRLEVTGTPNTLDDEQMMAFYLQLAQQATHPPIPNGIHNTNARQ</sequence>
<protein>
    <recommendedName>
        <fullName evidence="3">Heterokaryon incompatibility domain-containing protein</fullName>
    </recommendedName>
</protein>
<dbReference type="PANTHER" id="PTHR39596">
    <property type="match status" value="1"/>
</dbReference>
<dbReference type="EMBL" id="JAXOVC010000014">
    <property type="protein sequence ID" value="KAK4494142.1"/>
    <property type="molecule type" value="Genomic_DNA"/>
</dbReference>
<organism evidence="1 2">
    <name type="scientific">Zasmidium cellare</name>
    <name type="common">Wine cellar mold</name>
    <name type="synonym">Racodium cellare</name>
    <dbReference type="NCBI Taxonomy" id="395010"/>
    <lineage>
        <taxon>Eukaryota</taxon>
        <taxon>Fungi</taxon>
        <taxon>Dikarya</taxon>
        <taxon>Ascomycota</taxon>
        <taxon>Pezizomycotina</taxon>
        <taxon>Dothideomycetes</taxon>
        <taxon>Dothideomycetidae</taxon>
        <taxon>Mycosphaerellales</taxon>
        <taxon>Mycosphaerellaceae</taxon>
        <taxon>Zasmidium</taxon>
    </lineage>
</organism>
<reference evidence="1 2" key="1">
    <citation type="journal article" date="2023" name="G3 (Bethesda)">
        <title>A chromosome-level genome assembly of Zasmidium syzygii isolated from banana leaves.</title>
        <authorList>
            <person name="van Westerhoven A.C."/>
            <person name="Mehrabi R."/>
            <person name="Talebi R."/>
            <person name="Steentjes M.B.F."/>
            <person name="Corcolon B."/>
            <person name="Chong P.A."/>
            <person name="Kema G.H.J."/>
            <person name="Seidl M.F."/>
        </authorList>
    </citation>
    <scope>NUCLEOTIDE SEQUENCE [LARGE SCALE GENOMIC DNA]</scope>
    <source>
        <strain evidence="1 2">P124</strain>
    </source>
</reference>
<name>A0ABR0DYA0_ZASCE</name>
<dbReference type="Proteomes" id="UP001305779">
    <property type="component" value="Unassembled WGS sequence"/>
</dbReference>
<dbReference type="PANTHER" id="PTHR39596:SF2">
    <property type="entry name" value="HET DOMAIN PROTEIN (AFU_ORTHOLOGUE AFUA_1G17550)-RELATED"/>
    <property type="match status" value="1"/>
</dbReference>
<comment type="caution">
    <text evidence="1">The sequence shown here is derived from an EMBL/GenBank/DDBJ whole genome shotgun (WGS) entry which is preliminary data.</text>
</comment>
<evidence type="ECO:0008006" key="3">
    <source>
        <dbReference type="Google" id="ProtNLM"/>
    </source>
</evidence>
<keyword evidence="2" id="KW-1185">Reference proteome</keyword>